<dbReference type="InterPro" id="IPR008007">
    <property type="entry name" value="Peptidase_M42"/>
</dbReference>
<organism evidence="9 10">
    <name type="scientific">Candidatus Desulfolinea nitratireducens</name>
    <dbReference type="NCBI Taxonomy" id="2841698"/>
    <lineage>
        <taxon>Bacteria</taxon>
        <taxon>Bacillati</taxon>
        <taxon>Chloroflexota</taxon>
        <taxon>Anaerolineae</taxon>
        <taxon>Anaerolineales</taxon>
        <taxon>Anaerolineales incertae sedis</taxon>
        <taxon>Candidatus Desulfolinea</taxon>
    </lineage>
</organism>
<reference evidence="9 10" key="1">
    <citation type="submission" date="2020-08" db="EMBL/GenBank/DDBJ databases">
        <title>Bridging the membrane lipid divide: bacteria of the FCB group superphylum have the potential to synthesize archaeal ether lipids.</title>
        <authorList>
            <person name="Villanueva L."/>
            <person name="Von Meijenfeldt F.A.B."/>
            <person name="Westbye A.B."/>
            <person name="Yadav S."/>
            <person name="Hopmans E.C."/>
            <person name="Dutilh B.E."/>
            <person name="Sinninghe Damste J.S."/>
        </authorList>
    </citation>
    <scope>NUCLEOTIDE SEQUENCE [LARGE SCALE GENOMIC DNA]</scope>
    <source>
        <strain evidence="9">NIOZ-UU36</strain>
    </source>
</reference>
<protein>
    <submittedName>
        <fullName evidence="9">M42 family metallopeptidase</fullName>
    </submittedName>
</protein>
<evidence type="ECO:0000256" key="7">
    <source>
        <dbReference type="PIRSR" id="PIRSR001123-1"/>
    </source>
</evidence>
<evidence type="ECO:0000313" key="9">
    <source>
        <dbReference type="EMBL" id="MBC8335278.1"/>
    </source>
</evidence>
<dbReference type="PANTHER" id="PTHR32481:SF0">
    <property type="entry name" value="AMINOPEPTIDASE YPDE-RELATED"/>
    <property type="match status" value="1"/>
</dbReference>
<comment type="cofactor">
    <cofactor evidence="8">
        <name>a divalent metal cation</name>
        <dbReference type="ChEBI" id="CHEBI:60240"/>
    </cofactor>
    <text evidence="8">Binds 2 divalent metal cations per subunit.</text>
</comment>
<dbReference type="Gene3D" id="3.40.630.10">
    <property type="entry name" value="Zn peptidases"/>
    <property type="match status" value="1"/>
</dbReference>
<dbReference type="GO" id="GO:0006508">
    <property type="term" value="P:proteolysis"/>
    <property type="evidence" value="ECO:0007669"/>
    <property type="project" value="UniProtKB-KW"/>
</dbReference>
<dbReference type="PIRSF" id="PIRSF001123">
    <property type="entry name" value="PepA_GA"/>
    <property type="match status" value="1"/>
</dbReference>
<feature type="binding site" evidence="8">
    <location>
        <position position="192"/>
    </location>
    <ligand>
        <name>Zn(2+)</name>
        <dbReference type="ChEBI" id="CHEBI:29105"/>
        <label>2</label>
    </ligand>
</feature>
<keyword evidence="2" id="KW-0031">Aminopeptidase</keyword>
<feature type="binding site" evidence="8">
    <location>
        <position position="300"/>
    </location>
    <ligand>
        <name>Zn(2+)</name>
        <dbReference type="ChEBI" id="CHEBI:29105"/>
        <label>2</label>
    </ligand>
</feature>
<evidence type="ECO:0000256" key="8">
    <source>
        <dbReference type="PIRSR" id="PIRSR001123-2"/>
    </source>
</evidence>
<feature type="binding site" evidence="8">
    <location>
        <position position="161"/>
    </location>
    <ligand>
        <name>Zn(2+)</name>
        <dbReference type="ChEBI" id="CHEBI:29105"/>
        <label>2</label>
    </ligand>
</feature>
<accession>A0A8J6TF14</accession>
<keyword evidence="4 8" id="KW-0479">Metal-binding</keyword>
<evidence type="ECO:0000313" key="10">
    <source>
        <dbReference type="Proteomes" id="UP000614469"/>
    </source>
</evidence>
<proteinExistence type="inferred from homology"/>
<dbReference type="CDD" id="cd05656">
    <property type="entry name" value="M42_Frv"/>
    <property type="match status" value="1"/>
</dbReference>
<gene>
    <name evidence="9" type="ORF">H8E29_08440</name>
</gene>
<dbReference type="SUPFAM" id="SSF101821">
    <property type="entry name" value="Aminopeptidase/glucanase lid domain"/>
    <property type="match status" value="1"/>
</dbReference>
<feature type="binding site" evidence="8">
    <location>
        <position position="214"/>
    </location>
    <ligand>
        <name>Zn(2+)</name>
        <dbReference type="ChEBI" id="CHEBI:29105"/>
        <label>1</label>
    </ligand>
</feature>
<keyword evidence="5" id="KW-0378">Hydrolase</keyword>
<evidence type="ECO:0000256" key="4">
    <source>
        <dbReference type="ARBA" id="ARBA00022723"/>
    </source>
</evidence>
<feature type="binding site" evidence="8">
    <location>
        <position position="161"/>
    </location>
    <ligand>
        <name>Zn(2+)</name>
        <dbReference type="ChEBI" id="CHEBI:29105"/>
        <label>1</label>
    </ligand>
</feature>
<comment type="caution">
    <text evidence="9">The sequence shown here is derived from an EMBL/GenBank/DDBJ whole genome shotgun (WGS) entry which is preliminary data.</text>
</comment>
<comment type="similarity">
    <text evidence="1 6">Belongs to the peptidase M42 family.</text>
</comment>
<evidence type="ECO:0000256" key="3">
    <source>
        <dbReference type="ARBA" id="ARBA00022670"/>
    </source>
</evidence>
<dbReference type="EMBL" id="JACNJN010000098">
    <property type="protein sequence ID" value="MBC8335278.1"/>
    <property type="molecule type" value="Genomic_DNA"/>
</dbReference>
<sequence length="328" mass="35629">MKSLIKKLTETFSPSGYEGPIRDVITTEIKDLADEIRVDALGNLIALKGSGGKKIMLAAHMDEIGLIVTHVDKKGFARFTSIGTFRPHTLVGARVRFLNGTYGIVGAEYITEAKKLIPMDKMFIDVGATSPKDCPVKIGDVAAMERPFHDLGHRMIAKSMDDRIGVSVLIETMRQLKSTPHELYFVFDTQEEVGVRGAATSAFGIDPDLGLAVDVTSSGDTPDSPTKNADLGKGPVIKIRDPGMVSDPRVVDWITRTAEKARIPHQHEVDVIGSTDARAIQISRAGVPVGAISIPCRYVHSPSEMVDYNDVQNTVKLLVALLSKEIKL</sequence>
<feature type="binding site" evidence="8">
    <location>
        <position position="60"/>
    </location>
    <ligand>
        <name>Zn(2+)</name>
        <dbReference type="ChEBI" id="CHEBI:29105"/>
        <label>1</label>
    </ligand>
</feature>
<feature type="active site" description="Proton acceptor" evidence="7">
    <location>
        <position position="191"/>
    </location>
</feature>
<evidence type="ECO:0000256" key="2">
    <source>
        <dbReference type="ARBA" id="ARBA00022438"/>
    </source>
</evidence>
<name>A0A8J6TF14_9CHLR</name>
<evidence type="ECO:0000256" key="6">
    <source>
        <dbReference type="PIRNR" id="PIRNR001123"/>
    </source>
</evidence>
<dbReference type="AlphaFoldDB" id="A0A8J6TF14"/>
<dbReference type="InterPro" id="IPR051464">
    <property type="entry name" value="Peptidase_M42_aminopept"/>
</dbReference>
<dbReference type="SUPFAM" id="SSF53187">
    <property type="entry name" value="Zn-dependent exopeptidases"/>
    <property type="match status" value="1"/>
</dbReference>
<dbReference type="Proteomes" id="UP000614469">
    <property type="component" value="Unassembled WGS sequence"/>
</dbReference>
<dbReference type="Gene3D" id="2.40.30.40">
    <property type="entry name" value="Peptidase M42, domain 2"/>
    <property type="match status" value="1"/>
</dbReference>
<evidence type="ECO:0000256" key="1">
    <source>
        <dbReference type="ARBA" id="ARBA00006272"/>
    </source>
</evidence>
<evidence type="ECO:0000256" key="5">
    <source>
        <dbReference type="ARBA" id="ARBA00022801"/>
    </source>
</evidence>
<dbReference type="InterPro" id="IPR023367">
    <property type="entry name" value="Peptidase_M42_dom2"/>
</dbReference>
<dbReference type="Pfam" id="PF05343">
    <property type="entry name" value="Peptidase_M42"/>
    <property type="match status" value="1"/>
</dbReference>
<dbReference type="GO" id="GO:0046872">
    <property type="term" value="F:metal ion binding"/>
    <property type="evidence" value="ECO:0007669"/>
    <property type="project" value="UniProtKB-UniRule"/>
</dbReference>
<dbReference type="GO" id="GO:0004177">
    <property type="term" value="F:aminopeptidase activity"/>
    <property type="evidence" value="ECO:0007669"/>
    <property type="project" value="UniProtKB-UniRule"/>
</dbReference>
<dbReference type="PANTHER" id="PTHR32481">
    <property type="entry name" value="AMINOPEPTIDASE"/>
    <property type="match status" value="1"/>
</dbReference>
<keyword evidence="3" id="KW-0645">Protease</keyword>